<keyword evidence="11" id="KW-0067">ATP-binding</keyword>
<feature type="transmembrane region" description="Helical" evidence="7">
    <location>
        <begin position="20"/>
        <end position="43"/>
    </location>
</feature>
<dbReference type="PANTHER" id="PTHR43744:SF12">
    <property type="entry name" value="ABC TRANSPORTER PERMEASE PROTEIN MG189-RELATED"/>
    <property type="match status" value="1"/>
</dbReference>
<reference evidence="12 15" key="2">
    <citation type="submission" date="2016-08" db="EMBL/GenBank/DDBJ databases">
        <title>Characterization of Isolates of Eisenbergiella tayi Derived from Blood Cultures, Using Whole Genome Sequencing.</title>
        <authorList>
            <person name="Bernier A.-M."/>
            <person name="Burdz T."/>
            <person name="Wiebe D."/>
            <person name="Bernard K."/>
        </authorList>
    </citation>
    <scope>NUCLEOTIDE SEQUENCE [LARGE SCALE GENOMIC DNA]</scope>
    <source>
        <strain evidence="12 15">NML120146</strain>
    </source>
</reference>
<gene>
    <name evidence="10" type="primary">lacG_14</name>
    <name evidence="9" type="synonym">lacG_9</name>
    <name evidence="10" type="ORF">BEH84_05130</name>
    <name evidence="11" type="ORF">BEI59_09990</name>
    <name evidence="9" type="ORF">BEI61_05460</name>
    <name evidence="12" type="ORF">BEI63_02285</name>
</gene>
<dbReference type="EMBL" id="MEHD01000007">
    <property type="protein sequence ID" value="ODR61266.1"/>
    <property type="molecule type" value="Genomic_DNA"/>
</dbReference>
<feature type="transmembrane region" description="Helical" evidence="7">
    <location>
        <begin position="247"/>
        <end position="267"/>
    </location>
</feature>
<evidence type="ECO:0000313" key="9">
    <source>
        <dbReference type="EMBL" id="ODM02299.1"/>
    </source>
</evidence>
<evidence type="ECO:0000256" key="5">
    <source>
        <dbReference type="ARBA" id="ARBA00022989"/>
    </source>
</evidence>
<dbReference type="Proteomes" id="UP000095003">
    <property type="component" value="Unassembled WGS sequence"/>
</dbReference>
<evidence type="ECO:0000313" key="14">
    <source>
        <dbReference type="Proteomes" id="UP000094271"/>
    </source>
</evidence>
<protein>
    <submittedName>
        <fullName evidence="9">Lactose transport system permease protein LacG</fullName>
    </submittedName>
    <submittedName>
        <fullName evidence="11">Sugar ABC transporter ATP-binding protein</fullName>
    </submittedName>
</protein>
<evidence type="ECO:0000313" key="13">
    <source>
        <dbReference type="Proteomes" id="UP000094067"/>
    </source>
</evidence>
<keyword evidence="5 7" id="KW-1133">Transmembrane helix</keyword>
<dbReference type="Pfam" id="PF00528">
    <property type="entry name" value="BPD_transp_1"/>
    <property type="match status" value="1"/>
</dbReference>
<proteinExistence type="inferred from homology"/>
<evidence type="ECO:0000256" key="7">
    <source>
        <dbReference type="RuleBase" id="RU363032"/>
    </source>
</evidence>
<dbReference type="OrthoDB" id="9787837at2"/>
<sequence length="283" mass="31935">MAKQAQQQNKKKLKISTVLIFLFCCIVAFTMLVPFVWMVSASFKLNSEIFSYPVKWIPEVFRTLNYEKVWQSIPFLQYFLNTLKLAVIITLLQLFTCSLAAFAFTKLQFPGRDKIFVAYLATMMVPWHAIMIPQFIVVKAFGMYNTHLSLIVLQAFSAFGVFLLRQNMLSIPNSLHEAAKIDGCSTFGIYRRIILPLSQNGLATLTVLTFNSVWNDYMGPMIYLDSDRLKTIQLGLASFQQQFSADYGAIMAGTVCSVIPIIIVYCIGQKYIVEGVAFAGVKG</sequence>
<dbReference type="GO" id="GO:0005886">
    <property type="term" value="C:plasma membrane"/>
    <property type="evidence" value="ECO:0007669"/>
    <property type="project" value="UniProtKB-SubCell"/>
</dbReference>
<dbReference type="Proteomes" id="UP000094067">
    <property type="component" value="Unassembled WGS sequence"/>
</dbReference>
<comment type="subcellular location">
    <subcellularLocation>
        <location evidence="1 7">Cell membrane</location>
        <topology evidence="1 7">Multi-pass membrane protein</topology>
    </subcellularLocation>
</comment>
<keyword evidence="6 7" id="KW-0472">Membrane</keyword>
<dbReference type="RefSeq" id="WP_044970415.1">
    <property type="nucleotide sequence ID" value="NZ_DAWDRA010000011.1"/>
</dbReference>
<evidence type="ECO:0000256" key="1">
    <source>
        <dbReference type="ARBA" id="ARBA00004651"/>
    </source>
</evidence>
<keyword evidence="15" id="KW-1185">Reference proteome</keyword>
<name>A0A1E3UKI5_9FIRM</name>
<dbReference type="Proteomes" id="UP000094271">
    <property type="component" value="Unassembled WGS sequence"/>
</dbReference>
<organism evidence="11 14">
    <name type="scientific">Eisenbergiella tayi</name>
    <dbReference type="NCBI Taxonomy" id="1432052"/>
    <lineage>
        <taxon>Bacteria</taxon>
        <taxon>Bacillati</taxon>
        <taxon>Bacillota</taxon>
        <taxon>Clostridia</taxon>
        <taxon>Lachnospirales</taxon>
        <taxon>Lachnospiraceae</taxon>
        <taxon>Eisenbergiella</taxon>
    </lineage>
</organism>
<dbReference type="PATRIC" id="fig|1432052.3.peg.5682"/>
<dbReference type="Proteomes" id="UP000094869">
    <property type="component" value="Unassembled WGS sequence"/>
</dbReference>
<reference evidence="11 14" key="3">
    <citation type="submission" date="2016-08" db="EMBL/GenBank/DDBJ databases">
        <authorList>
            <person name="Seilhamer J.J."/>
        </authorList>
    </citation>
    <scope>NUCLEOTIDE SEQUENCE [LARGE SCALE GENOMIC DNA]</scope>
    <source>
        <strain evidence="11 14">NML150140-1</strain>
    </source>
</reference>
<dbReference type="GO" id="GO:0005524">
    <property type="term" value="F:ATP binding"/>
    <property type="evidence" value="ECO:0007669"/>
    <property type="project" value="UniProtKB-KW"/>
</dbReference>
<dbReference type="CDD" id="cd06261">
    <property type="entry name" value="TM_PBP2"/>
    <property type="match status" value="1"/>
</dbReference>
<evidence type="ECO:0000259" key="8">
    <source>
        <dbReference type="PROSITE" id="PS50928"/>
    </source>
</evidence>
<comment type="similarity">
    <text evidence="7">Belongs to the binding-protein-dependent transport system permease family.</text>
</comment>
<evidence type="ECO:0000313" key="10">
    <source>
        <dbReference type="EMBL" id="ODM09379.1"/>
    </source>
</evidence>
<evidence type="ECO:0000313" key="11">
    <source>
        <dbReference type="EMBL" id="ODR53169.1"/>
    </source>
</evidence>
<evidence type="ECO:0000256" key="6">
    <source>
        <dbReference type="ARBA" id="ARBA00023136"/>
    </source>
</evidence>
<evidence type="ECO:0000313" key="12">
    <source>
        <dbReference type="EMBL" id="ODR61266.1"/>
    </source>
</evidence>
<evidence type="ECO:0000313" key="15">
    <source>
        <dbReference type="Proteomes" id="UP000094869"/>
    </source>
</evidence>
<dbReference type="EMBL" id="MCGI01000005">
    <property type="protein sequence ID" value="ODM09379.1"/>
    <property type="molecule type" value="Genomic_DNA"/>
</dbReference>
<evidence type="ECO:0000256" key="4">
    <source>
        <dbReference type="ARBA" id="ARBA00022692"/>
    </source>
</evidence>
<dbReference type="InterPro" id="IPR035906">
    <property type="entry name" value="MetI-like_sf"/>
</dbReference>
<feature type="transmembrane region" description="Helical" evidence="7">
    <location>
        <begin position="116"/>
        <end position="138"/>
    </location>
</feature>
<keyword evidence="4 7" id="KW-0812">Transmembrane</keyword>
<feature type="transmembrane region" description="Helical" evidence="7">
    <location>
        <begin position="193"/>
        <end position="214"/>
    </location>
</feature>
<reference evidence="13 16" key="1">
    <citation type="submission" date="2016-07" db="EMBL/GenBank/DDBJ databases">
        <title>Characterization of isolates of Eisenbergiella tayi derived from blood cultures, using whole genome sequencing.</title>
        <authorList>
            <person name="Burdz T."/>
            <person name="Wiebe D."/>
            <person name="Huynh C."/>
            <person name="Bernard K."/>
        </authorList>
    </citation>
    <scope>NUCLEOTIDE SEQUENCE [LARGE SCALE GENOMIC DNA]</scope>
    <source>
        <strain evidence="9 13">NML 110608</strain>
        <strain evidence="10 16">NML 120489</strain>
    </source>
</reference>
<evidence type="ECO:0000256" key="2">
    <source>
        <dbReference type="ARBA" id="ARBA00022448"/>
    </source>
</evidence>
<keyword evidence="3" id="KW-1003">Cell membrane</keyword>
<dbReference type="AlphaFoldDB" id="A0A1E3UKI5"/>
<evidence type="ECO:0000256" key="3">
    <source>
        <dbReference type="ARBA" id="ARBA00022475"/>
    </source>
</evidence>
<dbReference type="GeneID" id="93302955"/>
<dbReference type="PANTHER" id="PTHR43744">
    <property type="entry name" value="ABC TRANSPORTER PERMEASE PROTEIN MG189-RELATED-RELATED"/>
    <property type="match status" value="1"/>
</dbReference>
<keyword evidence="2 7" id="KW-0813">Transport</keyword>
<evidence type="ECO:0000313" key="16">
    <source>
        <dbReference type="Proteomes" id="UP000095003"/>
    </source>
</evidence>
<dbReference type="SUPFAM" id="SSF161098">
    <property type="entry name" value="MetI-like"/>
    <property type="match status" value="1"/>
</dbReference>
<feature type="transmembrane region" description="Helical" evidence="7">
    <location>
        <begin position="144"/>
        <end position="164"/>
    </location>
</feature>
<dbReference type="EMBL" id="MCGH01000004">
    <property type="protein sequence ID" value="ODM02299.1"/>
    <property type="molecule type" value="Genomic_DNA"/>
</dbReference>
<accession>A0A1E3UKI5</accession>
<dbReference type="InterPro" id="IPR000515">
    <property type="entry name" value="MetI-like"/>
</dbReference>
<comment type="caution">
    <text evidence="11">The sequence shown here is derived from an EMBL/GenBank/DDBJ whole genome shotgun (WGS) entry which is preliminary data.</text>
</comment>
<dbReference type="Gene3D" id="1.10.3720.10">
    <property type="entry name" value="MetI-like"/>
    <property type="match status" value="1"/>
</dbReference>
<keyword evidence="11" id="KW-0547">Nucleotide-binding</keyword>
<feature type="domain" description="ABC transmembrane type-1" evidence="8">
    <location>
        <begin position="79"/>
        <end position="268"/>
    </location>
</feature>
<dbReference type="PROSITE" id="PS50928">
    <property type="entry name" value="ABC_TM1"/>
    <property type="match status" value="1"/>
</dbReference>
<dbReference type="EMBL" id="MEHA01000005">
    <property type="protein sequence ID" value="ODR53169.1"/>
    <property type="molecule type" value="Genomic_DNA"/>
</dbReference>
<feature type="transmembrane region" description="Helical" evidence="7">
    <location>
        <begin position="85"/>
        <end position="104"/>
    </location>
</feature>
<dbReference type="GO" id="GO:0055085">
    <property type="term" value="P:transmembrane transport"/>
    <property type="evidence" value="ECO:0007669"/>
    <property type="project" value="InterPro"/>
</dbReference>